<accession>A0A6G1GLV5</accession>
<evidence type="ECO:0000256" key="1">
    <source>
        <dbReference type="SAM" id="SignalP"/>
    </source>
</evidence>
<dbReference type="EMBL" id="ML977194">
    <property type="protein sequence ID" value="KAF1981737.1"/>
    <property type="molecule type" value="Genomic_DNA"/>
</dbReference>
<proteinExistence type="predicted"/>
<keyword evidence="1" id="KW-0732">Signal</keyword>
<name>A0A6G1GLV5_9PEZI</name>
<feature type="chain" id="PRO_5026286282" description="4Fe-4S ferredoxin-type domain-containing protein" evidence="1">
    <location>
        <begin position="18"/>
        <end position="104"/>
    </location>
</feature>
<reference evidence="2" key="1">
    <citation type="journal article" date="2020" name="Stud. Mycol.">
        <title>101 Dothideomycetes genomes: a test case for predicting lifestyles and emergence of pathogens.</title>
        <authorList>
            <person name="Haridas S."/>
            <person name="Albert R."/>
            <person name="Binder M."/>
            <person name="Bloem J."/>
            <person name="Labutti K."/>
            <person name="Salamov A."/>
            <person name="Andreopoulos B."/>
            <person name="Baker S."/>
            <person name="Barry K."/>
            <person name="Bills G."/>
            <person name="Bluhm B."/>
            <person name="Cannon C."/>
            <person name="Castanera R."/>
            <person name="Culley D."/>
            <person name="Daum C."/>
            <person name="Ezra D."/>
            <person name="Gonzalez J."/>
            <person name="Henrissat B."/>
            <person name="Kuo A."/>
            <person name="Liang C."/>
            <person name="Lipzen A."/>
            <person name="Lutzoni F."/>
            <person name="Magnuson J."/>
            <person name="Mondo S."/>
            <person name="Nolan M."/>
            <person name="Ohm R."/>
            <person name="Pangilinan J."/>
            <person name="Park H.-J."/>
            <person name="Ramirez L."/>
            <person name="Alfaro M."/>
            <person name="Sun H."/>
            <person name="Tritt A."/>
            <person name="Yoshinaga Y."/>
            <person name="Zwiers L.-H."/>
            <person name="Turgeon B."/>
            <person name="Goodwin S."/>
            <person name="Spatafora J."/>
            <person name="Crous P."/>
            <person name="Grigoriev I."/>
        </authorList>
    </citation>
    <scope>NUCLEOTIDE SEQUENCE</scope>
    <source>
        <strain evidence="2">CBS 113979</strain>
    </source>
</reference>
<evidence type="ECO:0000313" key="3">
    <source>
        <dbReference type="Proteomes" id="UP000800041"/>
    </source>
</evidence>
<evidence type="ECO:0008006" key="4">
    <source>
        <dbReference type="Google" id="ProtNLM"/>
    </source>
</evidence>
<dbReference type="Proteomes" id="UP000800041">
    <property type="component" value="Unassembled WGS sequence"/>
</dbReference>
<organism evidence="2 3">
    <name type="scientific">Aulographum hederae CBS 113979</name>
    <dbReference type="NCBI Taxonomy" id="1176131"/>
    <lineage>
        <taxon>Eukaryota</taxon>
        <taxon>Fungi</taxon>
        <taxon>Dikarya</taxon>
        <taxon>Ascomycota</taxon>
        <taxon>Pezizomycotina</taxon>
        <taxon>Dothideomycetes</taxon>
        <taxon>Pleosporomycetidae</taxon>
        <taxon>Aulographales</taxon>
        <taxon>Aulographaceae</taxon>
    </lineage>
</organism>
<dbReference type="AlphaFoldDB" id="A0A6G1GLV5"/>
<evidence type="ECO:0000313" key="2">
    <source>
        <dbReference type="EMBL" id="KAF1981737.1"/>
    </source>
</evidence>
<keyword evidence="3" id="KW-1185">Reference proteome</keyword>
<protein>
    <recommendedName>
        <fullName evidence="4">4Fe-4S ferredoxin-type domain-containing protein</fullName>
    </recommendedName>
</protein>
<gene>
    <name evidence="2" type="ORF">K402DRAFT_425155</name>
</gene>
<feature type="signal peptide" evidence="1">
    <location>
        <begin position="1"/>
        <end position="17"/>
    </location>
</feature>
<sequence length="104" mass="10919">MRFSIVLATLSATVVLANPATQLRDGTFRTSLTKRDCPGGDVNCDCYDDCTVVCDDGTCAGACLQTCVDCVDQTQDGTGSECPTCTGAYAQCYPNDYCTDCTGP</sequence>